<dbReference type="RefSeq" id="WP_091946811.1">
    <property type="nucleotide sequence ID" value="NZ_FOSV01000010.1"/>
</dbReference>
<reference evidence="2" key="1">
    <citation type="submission" date="2016-10" db="EMBL/GenBank/DDBJ databases">
        <authorList>
            <person name="Varghese N."/>
            <person name="Submissions S."/>
        </authorList>
    </citation>
    <scope>NUCLEOTIDE SEQUENCE [LARGE SCALE GENOMIC DNA]</scope>
    <source>
        <strain evidence="2">CGMCC 1.6474</strain>
    </source>
</reference>
<dbReference type="Proteomes" id="UP000198804">
    <property type="component" value="Unassembled WGS sequence"/>
</dbReference>
<accession>A0A1I4FJQ7</accession>
<sequence length="72" mass="7963">MNAPAPTADTWPDTPRNRVEIANRWAKGHDTLTIAKAIGLTEPQVCWVRARVQDERHAARTCSQGGDRAGLR</sequence>
<keyword evidence="2" id="KW-1185">Reference proteome</keyword>
<dbReference type="STRING" id="414703.SAMN04488125_11077"/>
<name>A0A1I4FJQ7_9HYPH</name>
<organism evidence="1 2">
    <name type="scientific">Methylorubrum salsuginis</name>
    <dbReference type="NCBI Taxonomy" id="414703"/>
    <lineage>
        <taxon>Bacteria</taxon>
        <taxon>Pseudomonadati</taxon>
        <taxon>Pseudomonadota</taxon>
        <taxon>Alphaproteobacteria</taxon>
        <taxon>Hyphomicrobiales</taxon>
        <taxon>Methylobacteriaceae</taxon>
        <taxon>Methylorubrum</taxon>
    </lineage>
</organism>
<evidence type="ECO:0000313" key="1">
    <source>
        <dbReference type="EMBL" id="SFL18154.1"/>
    </source>
</evidence>
<evidence type="ECO:0008006" key="3">
    <source>
        <dbReference type="Google" id="ProtNLM"/>
    </source>
</evidence>
<protein>
    <recommendedName>
        <fullName evidence="3">Homeodomain-like domain-containing protein</fullName>
    </recommendedName>
</protein>
<dbReference type="AlphaFoldDB" id="A0A1I4FJQ7"/>
<proteinExistence type="predicted"/>
<evidence type="ECO:0000313" key="2">
    <source>
        <dbReference type="Proteomes" id="UP000198804"/>
    </source>
</evidence>
<gene>
    <name evidence="1" type="ORF">SAMN04488125_11077</name>
</gene>
<dbReference type="EMBL" id="FOSV01000010">
    <property type="protein sequence ID" value="SFL18154.1"/>
    <property type="molecule type" value="Genomic_DNA"/>
</dbReference>